<proteinExistence type="predicted"/>
<accession>A0ABW1Z9C3</accession>
<evidence type="ECO:0000313" key="1">
    <source>
        <dbReference type="EMBL" id="MFC6645648.1"/>
    </source>
</evidence>
<dbReference type="RefSeq" id="WP_263372006.1">
    <property type="nucleotide sequence ID" value="NZ_JAGSYD010000003.1"/>
</dbReference>
<dbReference type="EMBL" id="JBHSWI010000001">
    <property type="protein sequence ID" value="MFC6645648.1"/>
    <property type="molecule type" value="Genomic_DNA"/>
</dbReference>
<reference evidence="2" key="1">
    <citation type="journal article" date="2019" name="Int. J. Syst. Evol. Microbiol.">
        <title>The Global Catalogue of Microorganisms (GCM) 10K type strain sequencing project: providing services to taxonomists for standard genome sequencing and annotation.</title>
        <authorList>
            <consortium name="The Broad Institute Genomics Platform"/>
            <consortium name="The Broad Institute Genome Sequencing Center for Infectious Disease"/>
            <person name="Wu L."/>
            <person name="Ma J."/>
        </authorList>
    </citation>
    <scope>NUCLEOTIDE SEQUENCE [LARGE SCALE GENOMIC DNA]</scope>
    <source>
        <strain evidence="2">CGMCC 1.16026</strain>
    </source>
</reference>
<evidence type="ECO:0000313" key="2">
    <source>
        <dbReference type="Proteomes" id="UP001596391"/>
    </source>
</evidence>
<organism evidence="1 2">
    <name type="scientific">Granulicella cerasi</name>
    <dbReference type="NCBI Taxonomy" id="741063"/>
    <lineage>
        <taxon>Bacteria</taxon>
        <taxon>Pseudomonadati</taxon>
        <taxon>Acidobacteriota</taxon>
        <taxon>Terriglobia</taxon>
        <taxon>Terriglobales</taxon>
        <taxon>Acidobacteriaceae</taxon>
        <taxon>Granulicella</taxon>
    </lineage>
</organism>
<comment type="caution">
    <text evidence="1">The sequence shown here is derived from an EMBL/GenBank/DDBJ whole genome shotgun (WGS) entry which is preliminary data.</text>
</comment>
<dbReference type="Proteomes" id="UP001596391">
    <property type="component" value="Unassembled WGS sequence"/>
</dbReference>
<protein>
    <submittedName>
        <fullName evidence="1">DciA family protein</fullName>
    </submittedName>
</protein>
<gene>
    <name evidence="1" type="ORF">ACFQBQ_08650</name>
</gene>
<sequence>MQRMRDVLKSSLGRSLSELGDEDRLAAAWQVVCGAALAAHGSVSHLDAEHVVHVTVDSEEWFSVFMDRRSSIVSELARVAKVRLDGIHFAKARMAR</sequence>
<name>A0ABW1Z9C3_9BACT</name>
<keyword evidence="2" id="KW-1185">Reference proteome</keyword>